<dbReference type="PANTHER" id="PTHR47194:SF3">
    <property type="entry name" value="SORTING NEXIN 29"/>
    <property type="match status" value="1"/>
</dbReference>
<name>A0A9N9MCK3_9CUCU</name>
<dbReference type="SUPFAM" id="SSF140741">
    <property type="entry name" value="RUN domain-like"/>
    <property type="match status" value="1"/>
</dbReference>
<dbReference type="SUPFAM" id="SSF64268">
    <property type="entry name" value="PX domain"/>
    <property type="match status" value="1"/>
</dbReference>
<dbReference type="InterPro" id="IPR001683">
    <property type="entry name" value="PX_dom"/>
</dbReference>
<dbReference type="PROSITE" id="PS50826">
    <property type="entry name" value="RUN"/>
    <property type="match status" value="1"/>
</dbReference>
<organism evidence="5 6">
    <name type="scientific">Ceutorhynchus assimilis</name>
    <name type="common">cabbage seed weevil</name>
    <dbReference type="NCBI Taxonomy" id="467358"/>
    <lineage>
        <taxon>Eukaryota</taxon>
        <taxon>Metazoa</taxon>
        <taxon>Ecdysozoa</taxon>
        <taxon>Arthropoda</taxon>
        <taxon>Hexapoda</taxon>
        <taxon>Insecta</taxon>
        <taxon>Pterygota</taxon>
        <taxon>Neoptera</taxon>
        <taxon>Endopterygota</taxon>
        <taxon>Coleoptera</taxon>
        <taxon>Polyphaga</taxon>
        <taxon>Cucujiformia</taxon>
        <taxon>Curculionidae</taxon>
        <taxon>Ceutorhynchinae</taxon>
        <taxon>Ceutorhynchus</taxon>
    </lineage>
</organism>
<feature type="region of interest" description="Disordered" evidence="2">
    <location>
        <begin position="286"/>
        <end position="322"/>
    </location>
</feature>
<dbReference type="InterPro" id="IPR047329">
    <property type="entry name" value="RUN_SNX29"/>
</dbReference>
<feature type="domain" description="PX" evidence="3">
    <location>
        <begin position="523"/>
        <end position="642"/>
    </location>
</feature>
<dbReference type="Proteomes" id="UP001152799">
    <property type="component" value="Chromosome 1"/>
</dbReference>
<dbReference type="SMART" id="SM00312">
    <property type="entry name" value="PX"/>
    <property type="match status" value="1"/>
</dbReference>
<feature type="domain" description="RUN" evidence="4">
    <location>
        <begin position="41"/>
        <end position="191"/>
    </location>
</feature>
<dbReference type="InterPro" id="IPR037916">
    <property type="entry name" value="SNX29_PX"/>
</dbReference>
<evidence type="ECO:0000259" key="4">
    <source>
        <dbReference type="PROSITE" id="PS50826"/>
    </source>
</evidence>
<evidence type="ECO:0000313" key="5">
    <source>
        <dbReference type="EMBL" id="CAG9759466.1"/>
    </source>
</evidence>
<dbReference type="Gene3D" id="3.30.1520.10">
    <property type="entry name" value="Phox-like domain"/>
    <property type="match status" value="1"/>
</dbReference>
<feature type="compositionally biased region" description="Low complexity" evidence="2">
    <location>
        <begin position="245"/>
        <end position="262"/>
    </location>
</feature>
<reference evidence="5" key="1">
    <citation type="submission" date="2022-01" db="EMBL/GenBank/DDBJ databases">
        <authorList>
            <person name="King R."/>
        </authorList>
    </citation>
    <scope>NUCLEOTIDE SEQUENCE</scope>
</reference>
<dbReference type="Pfam" id="PF00787">
    <property type="entry name" value="PX"/>
    <property type="match status" value="1"/>
</dbReference>
<feature type="compositionally biased region" description="Polar residues" evidence="2">
    <location>
        <begin position="286"/>
        <end position="309"/>
    </location>
</feature>
<dbReference type="InterPro" id="IPR004012">
    <property type="entry name" value="Run_dom"/>
</dbReference>
<dbReference type="InterPro" id="IPR036871">
    <property type="entry name" value="PX_dom_sf"/>
</dbReference>
<gene>
    <name evidence="5" type="ORF">CEUTPL_LOCUS216</name>
</gene>
<dbReference type="EMBL" id="OU892277">
    <property type="protein sequence ID" value="CAG9759466.1"/>
    <property type="molecule type" value="Genomic_DNA"/>
</dbReference>
<dbReference type="Pfam" id="PF02759">
    <property type="entry name" value="RUN"/>
    <property type="match status" value="1"/>
</dbReference>
<dbReference type="PROSITE" id="PS50195">
    <property type="entry name" value="PX"/>
    <property type="match status" value="1"/>
</dbReference>
<sequence length="662" mass="75636">MSTGTSLYQTRPDDSDKLLKQLLEYVQRCQRRFGGKQELATEFDSCVAGLCLCLEAVFLHGLKTKPNVTQPQTNSTLKQVSDIVAQSLHIRQESISFWLFIEKHLTKHERERFIILKNVWTDIGKCKAWVRAALNEKSLERYFHIVLSDKNILKKHYEASALLRDEERNSMLPNMAAGLGSILFAISIDKLEFNTSIAPRPTLIGYQDEPIIEVPIPDNKEKRDKTKKKVARQIISFDEEDSMLSTSVPSISSSSTCSDNSSLGNQHKVSDNNNRKSVMEQHSVTNTQKIDVDAGSSNSRAENSQINTKKQSDIDNDIFKNNSDNSMVRKLSIENSGSRNKFSTNVPETLTPINHNSIGELTPVSVERIRDFNDESPDISDDVLEVPTDISAVLTVVENKNQEEIKRRDERIRLLSKENDALKDQVKKYVSAIQMLGRDEEDLEKALDGLHIDSLPDYKGEAKIFEQKLVQVAEMHAELMDFNVMLQKTLHQKDNHLERLKNELQELRGPMAKDEVNSDDNRSCVNIWIPSAFLTGSGTNSHHVYQVFLRAGNEEWNIYRRYAQFYALHSDLKKLDPVVGTFNFPPKKSIGKKDSALVEERRKRLQIYLRKVVAHWPELAQCTSRFLLEQHLNFFKDCNEEEAKKNMFTARRTGSSNNYSGL</sequence>
<keyword evidence="1" id="KW-0175">Coiled coil</keyword>
<dbReference type="SMART" id="SM00593">
    <property type="entry name" value="RUN"/>
    <property type="match status" value="1"/>
</dbReference>
<dbReference type="CDD" id="cd17689">
    <property type="entry name" value="RUN_SNX29"/>
    <property type="match status" value="1"/>
</dbReference>
<evidence type="ECO:0000259" key="3">
    <source>
        <dbReference type="PROSITE" id="PS50195"/>
    </source>
</evidence>
<accession>A0A9N9MCK3</accession>
<protein>
    <recommendedName>
        <fullName evidence="7">Sorting nexin-29</fullName>
    </recommendedName>
</protein>
<dbReference type="AlphaFoldDB" id="A0A9N9MCK3"/>
<feature type="coiled-coil region" evidence="1">
    <location>
        <begin position="405"/>
        <end position="432"/>
    </location>
</feature>
<proteinExistence type="predicted"/>
<evidence type="ECO:0000256" key="1">
    <source>
        <dbReference type="SAM" id="Coils"/>
    </source>
</evidence>
<dbReference type="InterPro" id="IPR037213">
    <property type="entry name" value="Run_dom_sf"/>
</dbReference>
<dbReference type="PANTHER" id="PTHR47194">
    <property type="entry name" value="SORTING NEXIN-29-RELATED"/>
    <property type="match status" value="1"/>
</dbReference>
<dbReference type="CDD" id="cd07277">
    <property type="entry name" value="PX_RUN"/>
    <property type="match status" value="1"/>
</dbReference>
<keyword evidence="6" id="KW-1185">Reference proteome</keyword>
<dbReference type="GO" id="GO:0035091">
    <property type="term" value="F:phosphatidylinositol binding"/>
    <property type="evidence" value="ECO:0007669"/>
    <property type="project" value="InterPro"/>
</dbReference>
<dbReference type="OrthoDB" id="93876at2759"/>
<evidence type="ECO:0008006" key="7">
    <source>
        <dbReference type="Google" id="ProtNLM"/>
    </source>
</evidence>
<evidence type="ECO:0000313" key="6">
    <source>
        <dbReference type="Proteomes" id="UP001152799"/>
    </source>
</evidence>
<feature type="region of interest" description="Disordered" evidence="2">
    <location>
        <begin position="245"/>
        <end position="274"/>
    </location>
</feature>
<evidence type="ECO:0000256" key="2">
    <source>
        <dbReference type="SAM" id="MobiDB-lite"/>
    </source>
</evidence>
<dbReference type="Gene3D" id="1.20.58.900">
    <property type="match status" value="1"/>
</dbReference>